<dbReference type="PANTHER" id="PTHR24198">
    <property type="entry name" value="ANKYRIN REPEAT AND PROTEIN KINASE DOMAIN-CONTAINING PROTEIN"/>
    <property type="match status" value="1"/>
</dbReference>
<feature type="transmembrane region" description="Helical" evidence="3">
    <location>
        <begin position="71"/>
        <end position="88"/>
    </location>
</feature>
<accession>A0ABN7SQ48</accession>
<dbReference type="Proteomes" id="UP001158576">
    <property type="component" value="Chromosome XSR"/>
</dbReference>
<dbReference type="Gene3D" id="1.25.40.20">
    <property type="entry name" value="Ankyrin repeat-containing domain"/>
    <property type="match status" value="2"/>
</dbReference>
<evidence type="ECO:0000256" key="1">
    <source>
        <dbReference type="ARBA" id="ARBA00022737"/>
    </source>
</evidence>
<gene>
    <name evidence="4" type="ORF">OKIOD_LOCUS7894</name>
</gene>
<keyword evidence="3" id="KW-0472">Membrane</keyword>
<dbReference type="InterPro" id="IPR002110">
    <property type="entry name" value="Ankyrin_rpt"/>
</dbReference>
<dbReference type="InterPro" id="IPR036770">
    <property type="entry name" value="Ankyrin_rpt-contain_sf"/>
</dbReference>
<dbReference type="SUPFAM" id="SSF48403">
    <property type="entry name" value="Ankyrin repeat"/>
    <property type="match status" value="1"/>
</dbReference>
<protein>
    <submittedName>
        <fullName evidence="4">Oidioi.mRNA.OKI2018_I69.XSR.g16336.t1.cds</fullName>
    </submittedName>
</protein>
<evidence type="ECO:0000313" key="5">
    <source>
        <dbReference type="Proteomes" id="UP001158576"/>
    </source>
</evidence>
<evidence type="ECO:0000313" key="4">
    <source>
        <dbReference type="EMBL" id="CAG5099198.1"/>
    </source>
</evidence>
<sequence length="363" mass="40536">MALHARLAVARFCLSKRLSSGKLAEVVEAEKLTKLAQLQQPTHLMQNLPNRTAITGAGSIVVKDRLSQKPVFLWLSLCLYVLYGYFLYKSYCQLLVISARAGCSEEEFLSKLSNAEADFEDLFKFVSRSSFITDTDGFSVFHWIAANNRVDLAKALQANGDKSKSEDISINSCQSKPRGWSFIFLMSPVLLFQTCFTREQASSILNLSYFNNLTPLHLAAWTDSRDVLQWLLEQKDIDLLATAEDSVDALGMALKQENIYSANLIKDALVAADKFDVNMRTGQGYTRLHHAVSDGALKSTKFLVENGADILALGPGGETAVGMAEALVYQMRRDEQRDSDRMQILNYLEGYLEKEGLLPKTLF</sequence>
<dbReference type="Pfam" id="PF12796">
    <property type="entry name" value="Ank_2"/>
    <property type="match status" value="1"/>
</dbReference>
<reference evidence="4 5" key="1">
    <citation type="submission" date="2021-04" db="EMBL/GenBank/DDBJ databases">
        <authorList>
            <person name="Bliznina A."/>
        </authorList>
    </citation>
    <scope>NUCLEOTIDE SEQUENCE [LARGE SCALE GENOMIC DNA]</scope>
</reference>
<name>A0ABN7SQ48_OIKDI</name>
<keyword evidence="5" id="KW-1185">Reference proteome</keyword>
<keyword evidence="3" id="KW-0812">Transmembrane</keyword>
<proteinExistence type="predicted"/>
<dbReference type="SMART" id="SM00248">
    <property type="entry name" value="ANK"/>
    <property type="match status" value="3"/>
</dbReference>
<organism evidence="4 5">
    <name type="scientific">Oikopleura dioica</name>
    <name type="common">Tunicate</name>
    <dbReference type="NCBI Taxonomy" id="34765"/>
    <lineage>
        <taxon>Eukaryota</taxon>
        <taxon>Metazoa</taxon>
        <taxon>Chordata</taxon>
        <taxon>Tunicata</taxon>
        <taxon>Appendicularia</taxon>
        <taxon>Copelata</taxon>
        <taxon>Oikopleuridae</taxon>
        <taxon>Oikopleura</taxon>
    </lineage>
</organism>
<keyword evidence="2" id="KW-0040">ANK repeat</keyword>
<keyword evidence="1" id="KW-0677">Repeat</keyword>
<evidence type="ECO:0000256" key="3">
    <source>
        <dbReference type="SAM" id="Phobius"/>
    </source>
</evidence>
<evidence type="ECO:0000256" key="2">
    <source>
        <dbReference type="ARBA" id="ARBA00023043"/>
    </source>
</evidence>
<dbReference type="PANTHER" id="PTHR24198:SF165">
    <property type="entry name" value="ANKYRIN REPEAT-CONTAINING PROTEIN-RELATED"/>
    <property type="match status" value="1"/>
</dbReference>
<dbReference type="EMBL" id="OU015569">
    <property type="protein sequence ID" value="CAG5099198.1"/>
    <property type="molecule type" value="Genomic_DNA"/>
</dbReference>
<keyword evidence="3" id="KW-1133">Transmembrane helix</keyword>